<organism evidence="1 2">
    <name type="scientific">Aeromonas veronii</name>
    <dbReference type="NCBI Taxonomy" id="654"/>
    <lineage>
        <taxon>Bacteria</taxon>
        <taxon>Pseudomonadati</taxon>
        <taxon>Pseudomonadota</taxon>
        <taxon>Gammaproteobacteria</taxon>
        <taxon>Aeromonadales</taxon>
        <taxon>Aeromonadaceae</taxon>
        <taxon>Aeromonas</taxon>
    </lineage>
</organism>
<sequence>MNQKATRSTYIKGAERLHADPHATADVKPSSPAARSYHFLLIREVLALIPVSKTTWYDGIRKGIYPKGYSLGGRSVAWRSCDIEDLMQKLVGGM</sequence>
<dbReference type="Pfam" id="PF05930">
    <property type="entry name" value="Phage_AlpA"/>
    <property type="match status" value="1"/>
</dbReference>
<evidence type="ECO:0000313" key="1">
    <source>
        <dbReference type="EMBL" id="RKJ91989.1"/>
    </source>
</evidence>
<dbReference type="InterPro" id="IPR010260">
    <property type="entry name" value="AlpA"/>
</dbReference>
<dbReference type="Proteomes" id="UP000281725">
    <property type="component" value="Unassembled WGS sequence"/>
</dbReference>
<protein>
    <submittedName>
        <fullName evidence="1">AlpA family phage regulatory protein</fullName>
    </submittedName>
</protein>
<evidence type="ECO:0000313" key="2">
    <source>
        <dbReference type="Proteomes" id="UP000281725"/>
    </source>
</evidence>
<dbReference type="EMBL" id="RAWX01000001">
    <property type="protein sequence ID" value="RKJ91989.1"/>
    <property type="molecule type" value="Genomic_DNA"/>
</dbReference>
<dbReference type="Gene3D" id="1.10.238.160">
    <property type="match status" value="1"/>
</dbReference>
<gene>
    <name evidence="1" type="ORF">D6R50_05295</name>
</gene>
<reference evidence="1 2" key="1">
    <citation type="submission" date="2018-09" db="EMBL/GenBank/DDBJ databases">
        <title>Genome sequencing of Aeromonas veronii MS-17-88.</title>
        <authorList>
            <person name="Tekedar H.C."/>
            <person name="Arick M.A."/>
            <person name="Hsu C.-Y."/>
            <person name="Thrash A."/>
            <person name="Karsi A."/>
            <person name="Lawrence M.L."/>
            <person name="Abdelhamed H."/>
        </authorList>
    </citation>
    <scope>NUCLEOTIDE SEQUENCE [LARGE SCALE GENOMIC DNA]</scope>
    <source>
        <strain evidence="1 2">MS 17-88</strain>
    </source>
</reference>
<dbReference type="AlphaFoldDB" id="A0A3A9IRT6"/>
<proteinExistence type="predicted"/>
<comment type="caution">
    <text evidence="1">The sequence shown here is derived from an EMBL/GenBank/DDBJ whole genome shotgun (WGS) entry which is preliminary data.</text>
</comment>
<dbReference type="RefSeq" id="WP_120414451.1">
    <property type="nucleotide sequence ID" value="NZ_RAWX01000001.1"/>
</dbReference>
<accession>A0A3A9IRT6</accession>
<name>A0A3A9IRT6_AERVE</name>